<comment type="caution">
    <text evidence="2">The sequence shown here is derived from an EMBL/GenBank/DDBJ whole genome shotgun (WGS) entry which is preliminary data.</text>
</comment>
<keyword evidence="3" id="KW-1185">Reference proteome</keyword>
<dbReference type="GO" id="GO:0003887">
    <property type="term" value="F:DNA-directed DNA polymerase activity"/>
    <property type="evidence" value="ECO:0007669"/>
    <property type="project" value="TreeGrafter"/>
</dbReference>
<dbReference type="PANTHER" id="PTHR45812">
    <property type="entry name" value="DNA POLYMERASE ZETA CATALYTIC SUBUNIT"/>
    <property type="match status" value="1"/>
</dbReference>
<dbReference type="Proteomes" id="UP000558488">
    <property type="component" value="Unassembled WGS sequence"/>
</dbReference>
<protein>
    <submittedName>
        <fullName evidence="2">REV3 like, DNA directed polymerase zeta catalytic subunit</fullName>
    </submittedName>
</protein>
<dbReference type="InterPro" id="IPR056447">
    <property type="entry name" value="REV3_N"/>
</dbReference>
<name>A0A7J7YNW9_PIPKU</name>
<gene>
    <name evidence="2" type="ORF">mPipKuh1_014792</name>
</gene>
<accession>A0A7J7YNW9</accession>
<evidence type="ECO:0000313" key="2">
    <source>
        <dbReference type="EMBL" id="KAF6363508.1"/>
    </source>
</evidence>
<sequence>MFSVRIVTADYYMASPLKGLDICQSPLTQAPVKKVPVVRVFGATPAGTNATPSSTDIAHAPTPGCRAALSTLHVYLQQQQQQQNYL</sequence>
<dbReference type="InterPro" id="IPR030559">
    <property type="entry name" value="PolZ_Rev3"/>
</dbReference>
<dbReference type="GO" id="GO:0000724">
    <property type="term" value="P:double-strand break repair via homologous recombination"/>
    <property type="evidence" value="ECO:0007669"/>
    <property type="project" value="TreeGrafter"/>
</dbReference>
<dbReference type="EMBL" id="JACAGB010000005">
    <property type="protein sequence ID" value="KAF6363508.1"/>
    <property type="molecule type" value="Genomic_DNA"/>
</dbReference>
<dbReference type="GO" id="GO:0005634">
    <property type="term" value="C:nucleus"/>
    <property type="evidence" value="ECO:0007669"/>
    <property type="project" value="TreeGrafter"/>
</dbReference>
<dbReference type="PANTHER" id="PTHR45812:SF1">
    <property type="entry name" value="DNA POLYMERASE ZETA CATALYTIC SUBUNIT"/>
    <property type="match status" value="1"/>
</dbReference>
<feature type="domain" description="DNA polymerase zeta catalytic subunit N-terminal" evidence="1">
    <location>
        <begin position="1"/>
        <end position="48"/>
    </location>
</feature>
<dbReference type="AlphaFoldDB" id="A0A7J7YNW9"/>
<dbReference type="GO" id="GO:0016035">
    <property type="term" value="C:zeta DNA polymerase complex"/>
    <property type="evidence" value="ECO:0007669"/>
    <property type="project" value="InterPro"/>
</dbReference>
<dbReference type="Pfam" id="PF24065">
    <property type="entry name" value="REV3_N"/>
    <property type="match status" value="1"/>
</dbReference>
<reference evidence="2 3" key="1">
    <citation type="journal article" date="2020" name="Nature">
        <title>Six reference-quality genomes reveal evolution of bat adaptations.</title>
        <authorList>
            <person name="Jebb D."/>
            <person name="Huang Z."/>
            <person name="Pippel M."/>
            <person name="Hughes G.M."/>
            <person name="Lavrichenko K."/>
            <person name="Devanna P."/>
            <person name="Winkler S."/>
            <person name="Jermiin L.S."/>
            <person name="Skirmuntt E.C."/>
            <person name="Katzourakis A."/>
            <person name="Burkitt-Gray L."/>
            <person name="Ray D.A."/>
            <person name="Sullivan K.A.M."/>
            <person name="Roscito J.G."/>
            <person name="Kirilenko B.M."/>
            <person name="Davalos L.M."/>
            <person name="Corthals A.P."/>
            <person name="Power M.L."/>
            <person name="Jones G."/>
            <person name="Ransome R.D."/>
            <person name="Dechmann D.K.N."/>
            <person name="Locatelli A.G."/>
            <person name="Puechmaille S.J."/>
            <person name="Fedrigo O."/>
            <person name="Jarvis E.D."/>
            <person name="Hiller M."/>
            <person name="Vernes S.C."/>
            <person name="Myers E.W."/>
            <person name="Teeling E.C."/>
        </authorList>
    </citation>
    <scope>NUCLEOTIDE SEQUENCE [LARGE SCALE GENOMIC DNA]</scope>
    <source>
        <strain evidence="2">MPipKuh1</strain>
        <tissue evidence="2">Flight muscle</tissue>
    </source>
</reference>
<evidence type="ECO:0000259" key="1">
    <source>
        <dbReference type="Pfam" id="PF24065"/>
    </source>
</evidence>
<evidence type="ECO:0000313" key="3">
    <source>
        <dbReference type="Proteomes" id="UP000558488"/>
    </source>
</evidence>
<dbReference type="GO" id="GO:0042276">
    <property type="term" value="P:error-prone translesion synthesis"/>
    <property type="evidence" value="ECO:0007669"/>
    <property type="project" value="TreeGrafter"/>
</dbReference>
<proteinExistence type="predicted"/>
<organism evidence="2 3">
    <name type="scientific">Pipistrellus kuhlii</name>
    <name type="common">Kuhl's pipistrelle</name>
    <dbReference type="NCBI Taxonomy" id="59472"/>
    <lineage>
        <taxon>Eukaryota</taxon>
        <taxon>Metazoa</taxon>
        <taxon>Chordata</taxon>
        <taxon>Craniata</taxon>
        <taxon>Vertebrata</taxon>
        <taxon>Euteleostomi</taxon>
        <taxon>Mammalia</taxon>
        <taxon>Eutheria</taxon>
        <taxon>Laurasiatheria</taxon>
        <taxon>Chiroptera</taxon>
        <taxon>Yangochiroptera</taxon>
        <taxon>Vespertilionidae</taxon>
        <taxon>Pipistrellus</taxon>
    </lineage>
</organism>